<feature type="region of interest" description="Disordered" evidence="1">
    <location>
        <begin position="106"/>
        <end position="127"/>
    </location>
</feature>
<evidence type="ECO:0000313" key="2">
    <source>
        <dbReference type="EMBL" id="CAG6470566.1"/>
    </source>
</evidence>
<sequence>MTIITPYLHTNSNYPNCRRRRHCPITTVLKNLLQIKFSRAFLPRNAQSRSYKTSPAVWQVDHQPARRPRDVRTILIRCVVTLWNRLSSFIDTSEVPRDCGKRARVARASATPLESDSRPIETGLLRD</sequence>
<feature type="compositionally biased region" description="Basic and acidic residues" evidence="1">
    <location>
        <begin position="115"/>
        <end position="127"/>
    </location>
</feature>
<dbReference type="EMBL" id="HBUE01065573">
    <property type="protein sequence ID" value="CAG6470566.1"/>
    <property type="molecule type" value="Transcribed_RNA"/>
</dbReference>
<organism evidence="2">
    <name type="scientific">Culex pipiens</name>
    <name type="common">House mosquito</name>
    <dbReference type="NCBI Taxonomy" id="7175"/>
    <lineage>
        <taxon>Eukaryota</taxon>
        <taxon>Metazoa</taxon>
        <taxon>Ecdysozoa</taxon>
        <taxon>Arthropoda</taxon>
        <taxon>Hexapoda</taxon>
        <taxon>Insecta</taxon>
        <taxon>Pterygota</taxon>
        <taxon>Neoptera</taxon>
        <taxon>Endopterygota</taxon>
        <taxon>Diptera</taxon>
        <taxon>Nematocera</taxon>
        <taxon>Culicoidea</taxon>
        <taxon>Culicidae</taxon>
        <taxon>Culicinae</taxon>
        <taxon>Culicini</taxon>
        <taxon>Culex</taxon>
        <taxon>Culex</taxon>
    </lineage>
</organism>
<protein>
    <submittedName>
        <fullName evidence="2">(northern house mosquito) hypothetical protein</fullName>
    </submittedName>
</protein>
<proteinExistence type="predicted"/>
<name>A0A8D8B7A4_CULPI</name>
<reference evidence="2" key="1">
    <citation type="submission" date="2021-05" db="EMBL/GenBank/DDBJ databases">
        <authorList>
            <person name="Alioto T."/>
            <person name="Alioto T."/>
            <person name="Gomez Garrido J."/>
        </authorList>
    </citation>
    <scope>NUCLEOTIDE SEQUENCE</scope>
</reference>
<dbReference type="AlphaFoldDB" id="A0A8D8B7A4"/>
<accession>A0A8D8B7A4</accession>
<evidence type="ECO:0000256" key="1">
    <source>
        <dbReference type="SAM" id="MobiDB-lite"/>
    </source>
</evidence>